<reference evidence="1" key="1">
    <citation type="submission" date="2022-12" db="EMBL/GenBank/DDBJ databases">
        <authorList>
            <person name="Bing R.G."/>
            <person name="Willard D.J."/>
            <person name="Manesh M.J.H."/>
            <person name="Laemthong T."/>
            <person name="Crosby J.R."/>
            <person name="Kelly R.M."/>
        </authorList>
    </citation>
    <scope>NUCLEOTIDE SEQUENCE</scope>
    <source>
        <strain evidence="1">DSM 8991</strain>
    </source>
</reference>
<gene>
    <name evidence="1" type="ORF">OTJ99_000132</name>
</gene>
<proteinExistence type="predicted"/>
<keyword evidence="2" id="KW-1185">Reference proteome</keyword>
<organism evidence="1 2">
    <name type="scientific">Caldicellulosiruptor naganoensis</name>
    <dbReference type="NCBI Taxonomy" id="29324"/>
    <lineage>
        <taxon>Bacteria</taxon>
        <taxon>Bacillati</taxon>
        <taxon>Bacillota</taxon>
        <taxon>Bacillota incertae sedis</taxon>
        <taxon>Caldicellulosiruptorales</taxon>
        <taxon>Caldicellulosiruptoraceae</taxon>
        <taxon>Caldicellulosiruptor</taxon>
    </lineage>
</organism>
<dbReference type="EMBL" id="CP113864">
    <property type="protein sequence ID" value="WAM31698.1"/>
    <property type="molecule type" value="Genomic_DNA"/>
</dbReference>
<dbReference type="Proteomes" id="UP001164745">
    <property type="component" value="Chromosome"/>
</dbReference>
<accession>A0ABY7BFU5</accession>
<protein>
    <submittedName>
        <fullName evidence="1">Uncharacterized protein</fullName>
    </submittedName>
</protein>
<evidence type="ECO:0000313" key="1">
    <source>
        <dbReference type="EMBL" id="WAM31698.1"/>
    </source>
</evidence>
<name>A0ABY7BFU5_9FIRM</name>
<dbReference type="RefSeq" id="WP_269015399.1">
    <property type="nucleotide sequence ID" value="NZ_CP113864.1"/>
</dbReference>
<sequence>MGNVTFVGHLFIPQKSILSENPLKMPFKRRLLYHEDILFIATKEEDSSNLKITNLLIYTLEPDKHLHLLAEYNLKIPIDDIIGIDKAKVIVYGLSIDQNSYGFSISKIDVLNHVETNLYEMRFPKRRKIEPELRTNQKKFFCQTKILEGK</sequence>
<evidence type="ECO:0000313" key="2">
    <source>
        <dbReference type="Proteomes" id="UP001164745"/>
    </source>
</evidence>